<comment type="caution">
    <text evidence="2">The sequence shown here is derived from an EMBL/GenBank/DDBJ whole genome shotgun (WGS) entry which is preliminary data.</text>
</comment>
<proteinExistence type="predicted"/>
<protein>
    <submittedName>
        <fullName evidence="2">CPSF A domain-containing protein</fullName>
    </submittedName>
</protein>
<evidence type="ECO:0000313" key="2">
    <source>
        <dbReference type="EMBL" id="KAL2490773.1"/>
    </source>
</evidence>
<evidence type="ECO:0000259" key="1">
    <source>
        <dbReference type="Pfam" id="PF03178"/>
    </source>
</evidence>
<dbReference type="InterPro" id="IPR015943">
    <property type="entry name" value="WD40/YVTN_repeat-like_dom_sf"/>
</dbReference>
<dbReference type="Gene3D" id="2.130.10.10">
    <property type="entry name" value="YVTN repeat-like/Quinoprotein amine dehydrogenase"/>
    <property type="match status" value="1"/>
</dbReference>
<dbReference type="PANTHER" id="PTHR10644">
    <property type="entry name" value="DNA REPAIR/RNA PROCESSING CPSF FAMILY"/>
    <property type="match status" value="1"/>
</dbReference>
<sequence length="172" mass="19241">MSKILRITRIILVSFFQSSPLRPFIQYFTPVSPCFSPSPQVTATQLHATVSTCHCATITLPLGMTLVFIVEDEKLQLIVEKETKGAIYSLNVLNGKLLAAINQKIRLYKWMLRDDGFCELQSECGHHAHILALYMQTRGDFIIVGASDEINFSVNLQGKHIKSPEVGFLISS</sequence>
<dbReference type="InterPro" id="IPR050358">
    <property type="entry name" value="RSE1/DDB1/CFT1"/>
</dbReference>
<evidence type="ECO:0000313" key="3">
    <source>
        <dbReference type="Proteomes" id="UP001604336"/>
    </source>
</evidence>
<dbReference type="Pfam" id="PF03178">
    <property type="entry name" value="CPSF_A"/>
    <property type="match status" value="1"/>
</dbReference>
<accession>A0ABD1RQT6</accession>
<dbReference type="Proteomes" id="UP001604336">
    <property type="component" value="Unassembled WGS sequence"/>
</dbReference>
<dbReference type="EMBL" id="JBFOLK010000008">
    <property type="protein sequence ID" value="KAL2490773.1"/>
    <property type="molecule type" value="Genomic_DNA"/>
</dbReference>
<dbReference type="InterPro" id="IPR004871">
    <property type="entry name" value="RSE1/DDB1/CPSF1_C"/>
</dbReference>
<keyword evidence="3" id="KW-1185">Reference proteome</keyword>
<dbReference type="AlphaFoldDB" id="A0ABD1RQT6"/>
<name>A0ABD1RQT6_9LAMI</name>
<reference evidence="3" key="1">
    <citation type="submission" date="2024-07" db="EMBL/GenBank/DDBJ databases">
        <title>Two chromosome-level genome assemblies of Korean endemic species Abeliophyllum distichum and Forsythia ovata (Oleaceae).</title>
        <authorList>
            <person name="Jang H."/>
        </authorList>
    </citation>
    <scope>NUCLEOTIDE SEQUENCE [LARGE SCALE GENOMIC DNA]</scope>
</reference>
<gene>
    <name evidence="2" type="ORF">Adt_26401</name>
</gene>
<feature type="domain" description="RSE1/DDB1/CPSF1 C-terminal" evidence="1">
    <location>
        <begin position="63"/>
        <end position="145"/>
    </location>
</feature>
<organism evidence="2 3">
    <name type="scientific">Abeliophyllum distichum</name>
    <dbReference type="NCBI Taxonomy" id="126358"/>
    <lineage>
        <taxon>Eukaryota</taxon>
        <taxon>Viridiplantae</taxon>
        <taxon>Streptophyta</taxon>
        <taxon>Embryophyta</taxon>
        <taxon>Tracheophyta</taxon>
        <taxon>Spermatophyta</taxon>
        <taxon>Magnoliopsida</taxon>
        <taxon>eudicotyledons</taxon>
        <taxon>Gunneridae</taxon>
        <taxon>Pentapetalae</taxon>
        <taxon>asterids</taxon>
        <taxon>lamiids</taxon>
        <taxon>Lamiales</taxon>
        <taxon>Oleaceae</taxon>
        <taxon>Forsythieae</taxon>
        <taxon>Abeliophyllum</taxon>
    </lineage>
</organism>